<keyword evidence="14" id="KW-1185">Reference proteome</keyword>
<dbReference type="InterPro" id="IPR016213">
    <property type="entry name" value="Polyphenol_oxidase"/>
</dbReference>
<gene>
    <name evidence="13" type="ORF">STAS_23620</name>
</gene>
<comment type="caution">
    <text evidence="13">The sequence shown here is derived from an EMBL/GenBank/DDBJ whole genome shotgun (WGS) entry which is preliminary data.</text>
</comment>
<comment type="cofactor">
    <cofactor evidence="7">
        <name>Cu(2+)</name>
        <dbReference type="ChEBI" id="CHEBI:29036"/>
    </cofactor>
    <text evidence="7">Binds 2 copper ions per subunit.</text>
</comment>
<evidence type="ECO:0000256" key="5">
    <source>
        <dbReference type="ARBA" id="ARBA00023008"/>
    </source>
</evidence>
<feature type="binding site" evidence="7">
    <location>
        <position position="326"/>
    </location>
    <ligand>
        <name>Cu cation</name>
        <dbReference type="ChEBI" id="CHEBI:23378"/>
        <label>B</label>
    </ligand>
</feature>
<evidence type="ECO:0000313" key="14">
    <source>
        <dbReference type="Proteomes" id="UP000325081"/>
    </source>
</evidence>
<name>A0A5A7QMF6_STRAF</name>
<dbReference type="Pfam" id="PF00264">
    <property type="entry name" value="Tyrosinase"/>
    <property type="match status" value="1"/>
</dbReference>
<feature type="binding site" evidence="7">
    <location>
        <position position="356"/>
    </location>
    <ligand>
        <name>Cu cation</name>
        <dbReference type="ChEBI" id="CHEBI:23378"/>
        <label>B</label>
    </ligand>
</feature>
<dbReference type="Pfam" id="PF12142">
    <property type="entry name" value="PPO1_DWL"/>
    <property type="match status" value="1"/>
</dbReference>
<sequence>MFPLITPTYFGFPPFFSHAFAKTAAKNGPPNIRCESKPAGDSVPTRKQTPELKFDRRGFLLLGFGSSGIYNTVSTEKPLSPDFVNCGDAVRPDGRPIDCCPDPGSPPSSSDVSDFVPPTAAAPTRRVRSAAQTAAGAAALAKYTKAVELMKKLPADDPRSFRQQADVHCAYCDGAYAQRGFPDLRFEIHESWLFFPFHRWYLYFFERICARLLDDDAFALPFWNWDGPSGMEIPAPFAIPGSPLHDRRRDRSHLPPAVADLNWDGSPTGLSPEKQRYYNLSVMYKQMVNNGVTPRLFMGQPFKAGDDISLINGAGSIETAPHNTIHVWTGDPREPNGENMGVFYSAARDPIFYTHHANIDRLWTIWADKLGGKVFTDPDWLETSFVFYNEDKKPVRVKTKDCLDLSRLGYAYQEIETPWLNAKPKPRLREVRVRSPDDVITDDRDFPRELNESLNIVVKRRPSRKMSSSEKENINYENEEEVLVIEITEYNIGRHVKFDVYVNEDDVESCMPDSTEFLGSFVSVPRGGHDDDDVVVTSARGAQRFGLSNVVAELGVEEDEVLMVTLVPRTGCAGLTVGGVRIEFDASGSGP</sequence>
<evidence type="ECO:0000256" key="6">
    <source>
        <dbReference type="ARBA" id="ARBA00023157"/>
    </source>
</evidence>
<feature type="binding site" evidence="7">
    <location>
        <position position="189"/>
    </location>
    <ligand>
        <name>Cu cation</name>
        <dbReference type="ChEBI" id="CHEBI:23378"/>
        <label>A</label>
    </ligand>
</feature>
<protein>
    <submittedName>
        <fullName evidence="13">Polyphenol oxidase</fullName>
    </submittedName>
</protein>
<dbReference type="InterPro" id="IPR002227">
    <property type="entry name" value="Tyrosinase_Cu-bd"/>
</dbReference>
<dbReference type="GO" id="GO:0046872">
    <property type="term" value="F:metal ion binding"/>
    <property type="evidence" value="ECO:0007669"/>
    <property type="project" value="UniProtKB-KW"/>
</dbReference>
<proteinExistence type="inferred from homology"/>
<dbReference type="Pfam" id="PF12143">
    <property type="entry name" value="PPO1_KFDV"/>
    <property type="match status" value="1"/>
</dbReference>
<dbReference type="InterPro" id="IPR008922">
    <property type="entry name" value="Di-copper_centre_dom_sf"/>
</dbReference>
<accession>A0A5A7QMF6</accession>
<feature type="disulfide bond" evidence="8">
    <location>
        <begin position="99"/>
        <end position="169"/>
    </location>
</feature>
<dbReference type="InterPro" id="IPR022739">
    <property type="entry name" value="Polyphenol_oxidase_cen"/>
</dbReference>
<evidence type="ECO:0000259" key="12">
    <source>
        <dbReference type="PROSITE" id="PS00498"/>
    </source>
</evidence>
<evidence type="ECO:0000256" key="3">
    <source>
        <dbReference type="ARBA" id="ARBA00022784"/>
    </source>
</evidence>
<feature type="binding site" evidence="7">
    <location>
        <position position="198"/>
    </location>
    <ligand>
        <name>Cu cation</name>
        <dbReference type="ChEBI" id="CHEBI:23378"/>
        <label>A</label>
    </ligand>
</feature>
<keyword evidence="2 7" id="KW-0479">Metal-binding</keyword>
<dbReference type="Gene3D" id="1.10.1280.10">
    <property type="entry name" value="Di-copper center containing domain from catechol oxidase"/>
    <property type="match status" value="1"/>
</dbReference>
<evidence type="ECO:0000256" key="7">
    <source>
        <dbReference type="PIRSR" id="PIRSR000290-1"/>
    </source>
</evidence>
<feature type="region of interest" description="Disordered" evidence="10">
    <location>
        <begin position="27"/>
        <end position="50"/>
    </location>
</feature>
<evidence type="ECO:0000256" key="8">
    <source>
        <dbReference type="PIRSR" id="PIRSR000290-2"/>
    </source>
</evidence>
<keyword evidence="4" id="KW-0560">Oxidoreductase</keyword>
<feature type="disulfide bond" evidence="8">
    <location>
        <begin position="86"/>
        <end position="100"/>
    </location>
</feature>
<dbReference type="PANTHER" id="PTHR11474:SF76">
    <property type="entry name" value="SHKT DOMAIN-CONTAINING PROTEIN"/>
    <property type="match status" value="1"/>
</dbReference>
<dbReference type="InterPro" id="IPR050316">
    <property type="entry name" value="Tyrosinase/Hemocyanin"/>
</dbReference>
<evidence type="ECO:0000313" key="13">
    <source>
        <dbReference type="EMBL" id="GER46573.1"/>
    </source>
</evidence>
<dbReference type="PROSITE" id="PS00498">
    <property type="entry name" value="TYROSINASE_2"/>
    <property type="match status" value="1"/>
</dbReference>
<dbReference type="AlphaFoldDB" id="A0A5A7QMF6"/>
<feature type="binding site" evidence="7">
    <location>
        <position position="168"/>
    </location>
    <ligand>
        <name>Cu cation</name>
        <dbReference type="ChEBI" id="CHEBI:23378"/>
        <label>A</label>
    </ligand>
</feature>
<reference evidence="14" key="1">
    <citation type="journal article" date="2019" name="Curr. Biol.">
        <title>Genome Sequence of Striga asiatica Provides Insight into the Evolution of Plant Parasitism.</title>
        <authorList>
            <person name="Yoshida S."/>
            <person name="Kim S."/>
            <person name="Wafula E.K."/>
            <person name="Tanskanen J."/>
            <person name="Kim Y.M."/>
            <person name="Honaas L."/>
            <person name="Yang Z."/>
            <person name="Spallek T."/>
            <person name="Conn C.E."/>
            <person name="Ichihashi Y."/>
            <person name="Cheong K."/>
            <person name="Cui S."/>
            <person name="Der J.P."/>
            <person name="Gundlach H."/>
            <person name="Jiao Y."/>
            <person name="Hori C."/>
            <person name="Ishida J.K."/>
            <person name="Kasahara H."/>
            <person name="Kiba T."/>
            <person name="Kim M.S."/>
            <person name="Koo N."/>
            <person name="Laohavisit A."/>
            <person name="Lee Y.H."/>
            <person name="Lumba S."/>
            <person name="McCourt P."/>
            <person name="Mortimer J.C."/>
            <person name="Mutuku J.M."/>
            <person name="Nomura T."/>
            <person name="Sasaki-Sekimoto Y."/>
            <person name="Seto Y."/>
            <person name="Wang Y."/>
            <person name="Wakatake T."/>
            <person name="Sakakibara H."/>
            <person name="Demura T."/>
            <person name="Yamaguchi S."/>
            <person name="Yoneyama K."/>
            <person name="Manabe R.I."/>
            <person name="Nelson D.C."/>
            <person name="Schulman A.H."/>
            <person name="Timko M.P."/>
            <person name="dePamphilis C.W."/>
            <person name="Choi D."/>
            <person name="Shirasu K."/>
        </authorList>
    </citation>
    <scope>NUCLEOTIDE SEQUENCE [LARGE SCALE GENOMIC DNA]</scope>
    <source>
        <strain evidence="14">cv. UVA1</strain>
    </source>
</reference>
<dbReference type="GO" id="GO:0004097">
    <property type="term" value="F:catechol oxidase activity"/>
    <property type="evidence" value="ECO:0007669"/>
    <property type="project" value="InterPro"/>
</dbReference>
<evidence type="ECO:0000256" key="4">
    <source>
        <dbReference type="ARBA" id="ARBA00023002"/>
    </source>
</evidence>
<feature type="domain" description="Tyrosinase copper-binding" evidence="12">
    <location>
        <begin position="349"/>
        <end position="360"/>
    </location>
</feature>
<dbReference type="GO" id="GO:0046148">
    <property type="term" value="P:pigment biosynthetic process"/>
    <property type="evidence" value="ECO:0007669"/>
    <property type="project" value="InterPro"/>
</dbReference>
<comment type="similarity">
    <text evidence="1">Belongs to the tyrosinase family.</text>
</comment>
<dbReference type="PRINTS" id="PR00092">
    <property type="entry name" value="TYROSINASE"/>
</dbReference>
<dbReference type="EMBL" id="BKCP01007626">
    <property type="protein sequence ID" value="GER46573.1"/>
    <property type="molecule type" value="Genomic_DNA"/>
</dbReference>
<evidence type="ECO:0000256" key="1">
    <source>
        <dbReference type="ARBA" id="ARBA00009928"/>
    </source>
</evidence>
<evidence type="ECO:0000256" key="2">
    <source>
        <dbReference type="ARBA" id="ARBA00022723"/>
    </source>
</evidence>
<evidence type="ECO:0000256" key="10">
    <source>
        <dbReference type="SAM" id="MobiDB-lite"/>
    </source>
</evidence>
<organism evidence="13 14">
    <name type="scientific">Striga asiatica</name>
    <name type="common">Asiatic witchweed</name>
    <name type="synonym">Buchnera asiatica</name>
    <dbReference type="NCBI Taxonomy" id="4170"/>
    <lineage>
        <taxon>Eukaryota</taxon>
        <taxon>Viridiplantae</taxon>
        <taxon>Streptophyta</taxon>
        <taxon>Embryophyta</taxon>
        <taxon>Tracheophyta</taxon>
        <taxon>Spermatophyta</taxon>
        <taxon>Magnoliopsida</taxon>
        <taxon>eudicotyledons</taxon>
        <taxon>Gunneridae</taxon>
        <taxon>Pentapetalae</taxon>
        <taxon>asterids</taxon>
        <taxon>lamiids</taxon>
        <taxon>Lamiales</taxon>
        <taxon>Orobanchaceae</taxon>
        <taxon>Buchnereae</taxon>
        <taxon>Striga</taxon>
    </lineage>
</organism>
<keyword evidence="3" id="KW-0883">Thioether bond</keyword>
<dbReference type="SUPFAM" id="SSF48056">
    <property type="entry name" value="Di-copper centre-containing domain"/>
    <property type="match status" value="1"/>
</dbReference>
<keyword evidence="5 7" id="KW-0186">Copper</keyword>
<dbReference type="PIRSF" id="PIRSF000290">
    <property type="entry name" value="PPO_plant"/>
    <property type="match status" value="1"/>
</dbReference>
<feature type="cross-link" description="2'-(S-cysteinyl)-histidine (Cys-His)" evidence="9">
    <location>
        <begin position="172"/>
        <end position="189"/>
    </location>
</feature>
<feature type="domain" description="Tyrosinase copper-binding" evidence="11">
    <location>
        <begin position="189"/>
        <end position="206"/>
    </location>
</feature>
<dbReference type="InterPro" id="IPR022740">
    <property type="entry name" value="Polyphenol_oxidase_C"/>
</dbReference>
<dbReference type="Proteomes" id="UP000325081">
    <property type="component" value="Unassembled WGS sequence"/>
</dbReference>
<evidence type="ECO:0000256" key="9">
    <source>
        <dbReference type="PIRSR" id="PIRSR000290-3"/>
    </source>
</evidence>
<keyword evidence="6 8" id="KW-1015">Disulfide bond</keyword>
<dbReference type="OrthoDB" id="1567423at2759"/>
<dbReference type="PROSITE" id="PS00497">
    <property type="entry name" value="TYROSINASE_1"/>
    <property type="match status" value="1"/>
</dbReference>
<dbReference type="PANTHER" id="PTHR11474">
    <property type="entry name" value="TYROSINASE FAMILY MEMBER"/>
    <property type="match status" value="1"/>
</dbReference>
<evidence type="ECO:0000259" key="11">
    <source>
        <dbReference type="PROSITE" id="PS00497"/>
    </source>
</evidence>
<feature type="binding site" evidence="7">
    <location>
        <position position="322"/>
    </location>
    <ligand>
        <name>Cu cation</name>
        <dbReference type="ChEBI" id="CHEBI:23378"/>
        <label>B</label>
    </ligand>
</feature>